<name>A0A1G1YK96_9BACT</name>
<dbReference type="PANTHER" id="PTHR43165">
    <property type="entry name" value="METALLOPHOSPHOESTERASE"/>
    <property type="match status" value="1"/>
</dbReference>
<gene>
    <name evidence="4" type="ORF">A3A02_02575</name>
</gene>
<comment type="similarity">
    <text evidence="1 2">Belongs to the metallophosphoesterase superfamily. YfcE family.</text>
</comment>
<comment type="caution">
    <text evidence="4">The sequence shown here is derived from an EMBL/GenBank/DDBJ whole genome shotgun (WGS) entry which is preliminary data.</text>
</comment>
<dbReference type="Gene3D" id="3.60.21.10">
    <property type="match status" value="1"/>
</dbReference>
<protein>
    <recommendedName>
        <fullName evidence="2">Phosphoesterase</fullName>
        <ecNumber evidence="2">3.1.4.-</ecNumber>
    </recommendedName>
</protein>
<evidence type="ECO:0000259" key="3">
    <source>
        <dbReference type="Pfam" id="PF12850"/>
    </source>
</evidence>
<dbReference type="InterPro" id="IPR000979">
    <property type="entry name" value="Phosphodiesterase_MJ0936/Vps29"/>
</dbReference>
<evidence type="ECO:0000313" key="4">
    <source>
        <dbReference type="EMBL" id="OGY52701.1"/>
    </source>
</evidence>
<evidence type="ECO:0000256" key="2">
    <source>
        <dbReference type="RuleBase" id="RU362039"/>
    </source>
</evidence>
<dbReference type="GO" id="GO:0016787">
    <property type="term" value="F:hydrolase activity"/>
    <property type="evidence" value="ECO:0007669"/>
    <property type="project" value="UniProtKB-UniRule"/>
</dbReference>
<accession>A0A1G1YK96</accession>
<organism evidence="4 5">
    <name type="scientific">Candidatus Buchananbacteria bacterium RIFCSPLOWO2_01_FULL_39_33</name>
    <dbReference type="NCBI Taxonomy" id="1797543"/>
    <lineage>
        <taxon>Bacteria</taxon>
        <taxon>Candidatus Buchananiibacteriota</taxon>
    </lineage>
</organism>
<dbReference type="PANTHER" id="PTHR43165:SF1">
    <property type="entry name" value="PHOSPHODIESTERASE MJ0936"/>
    <property type="match status" value="1"/>
</dbReference>
<dbReference type="InterPro" id="IPR053193">
    <property type="entry name" value="MetalloPDE_YfcE-like"/>
</dbReference>
<sequence>MRIAIISDSHDNIVNTEKFLAWANENEIAIIIHCGDVSAPSMIKKVMVPMFSGPIHLVHGNVSDRKLLKKICAEFKNVTLHGDEGEIEIGRDIPLQAGGEKMKIAFCHFPERAKKLAQSGQYNLVFYGHTHKPWIENINKTILANPGTLGGLFQKATFAIFDTTTKNLDLKVLEDI</sequence>
<feature type="domain" description="Calcineurin-like phosphoesterase" evidence="3">
    <location>
        <begin position="1"/>
        <end position="165"/>
    </location>
</feature>
<dbReference type="InterPro" id="IPR029052">
    <property type="entry name" value="Metallo-depent_PP-like"/>
</dbReference>
<proteinExistence type="inferred from homology"/>
<dbReference type="EMBL" id="MHIM01000012">
    <property type="protein sequence ID" value="OGY52701.1"/>
    <property type="molecule type" value="Genomic_DNA"/>
</dbReference>
<dbReference type="AlphaFoldDB" id="A0A1G1YK96"/>
<dbReference type="GO" id="GO:0046872">
    <property type="term" value="F:metal ion binding"/>
    <property type="evidence" value="ECO:0007669"/>
    <property type="project" value="UniProtKB-KW"/>
</dbReference>
<dbReference type="NCBIfam" id="TIGR00040">
    <property type="entry name" value="yfcE"/>
    <property type="match status" value="1"/>
</dbReference>
<evidence type="ECO:0000313" key="5">
    <source>
        <dbReference type="Proteomes" id="UP000177376"/>
    </source>
</evidence>
<dbReference type="InterPro" id="IPR024654">
    <property type="entry name" value="Calcineurin-like_PHP_lpxH"/>
</dbReference>
<dbReference type="Proteomes" id="UP000177376">
    <property type="component" value="Unassembled WGS sequence"/>
</dbReference>
<dbReference type="SUPFAM" id="SSF56300">
    <property type="entry name" value="Metallo-dependent phosphatases"/>
    <property type="match status" value="1"/>
</dbReference>
<dbReference type="EC" id="3.1.4.-" evidence="2"/>
<comment type="cofactor">
    <cofactor evidence="2">
        <name>a divalent metal cation</name>
        <dbReference type="ChEBI" id="CHEBI:60240"/>
    </cofactor>
</comment>
<keyword evidence="2" id="KW-0479">Metal-binding</keyword>
<reference evidence="4 5" key="1">
    <citation type="journal article" date="2016" name="Nat. Commun.">
        <title>Thousands of microbial genomes shed light on interconnected biogeochemical processes in an aquifer system.</title>
        <authorList>
            <person name="Anantharaman K."/>
            <person name="Brown C.T."/>
            <person name="Hug L.A."/>
            <person name="Sharon I."/>
            <person name="Castelle C.J."/>
            <person name="Probst A.J."/>
            <person name="Thomas B.C."/>
            <person name="Singh A."/>
            <person name="Wilkins M.J."/>
            <person name="Karaoz U."/>
            <person name="Brodie E.L."/>
            <person name="Williams K.H."/>
            <person name="Hubbard S.S."/>
            <person name="Banfield J.F."/>
        </authorList>
    </citation>
    <scope>NUCLEOTIDE SEQUENCE [LARGE SCALE GENOMIC DNA]</scope>
</reference>
<evidence type="ECO:0000256" key="1">
    <source>
        <dbReference type="ARBA" id="ARBA00008950"/>
    </source>
</evidence>
<dbReference type="Pfam" id="PF12850">
    <property type="entry name" value="Metallophos_2"/>
    <property type="match status" value="1"/>
</dbReference>